<dbReference type="PRINTS" id="PR00326">
    <property type="entry name" value="GTP1OBG"/>
</dbReference>
<sequence length="665" mass="74286">MLQASRRLLHGLAPVVGRPLVRPRWEQPAVCCTTSRIIDFTHAPAGVRCFGTGKIAVRAKDGLLVVSILGPPNAGKSTLFNRFLCKELNRAYRLTSEKNRRRKVNSQGRLGSSRGNNRRQRGGAIVTDIPGTTRDRRECYGRLGGTVFRLVDTAGVDGERIGHLFKKRHKQEEKSLDRHMIEQTLEAAKAADLVLLMFDARVGVTSDLAETARWLRKVKHNDNNSTKEPQQRQWNKENQHVMVLANKLEGDRWQHDENSPVLDHLSEAMRVGFGEAVPISAEHGEGMADIATLIEELSQKKRKTMGYTRQDVITLPTDDDDDDDHILHNNNNKQAMQLESKEKPLQLAILGRPNVGKSTLVNSLLQQERVIAGSTPGLTRDSILVEWAWNDRPVQLVDTAGIRKITQRSTQIEDLSVQDANRAMKMADVAVLVLDAQAGNLQRQEMAIADAVVKEGRALVVAANKMDLVVDAGQDDGVSYTPEEYASAVSDEIEGRLPMLRKTPVVPMSSLTGENVQKLMPVVFKARERWERTVSTGLLNRWLADVIVSHPPPPVESSSQRATKIKYIIQTKGRPPTFLLFCNVGHLPPQYIRHLARNFQDTFHMFGMEVRLAVKKSSSDNPYEPKGSRRAGSGLGGRGARKKKMIQALKKTGAPPQKRRKRKRN</sequence>
<feature type="domain" description="G" evidence="9">
    <location>
        <begin position="347"/>
        <end position="465"/>
    </location>
</feature>
<dbReference type="PANTHER" id="PTHR43834">
    <property type="entry name" value="GTPASE DER"/>
    <property type="match status" value="1"/>
</dbReference>
<dbReference type="OrthoDB" id="8954335at2759"/>
<name>A0A9N8HJM7_9STRA</name>
<evidence type="ECO:0000256" key="4">
    <source>
        <dbReference type="ARBA" id="ARBA00022737"/>
    </source>
</evidence>
<feature type="region of interest" description="Disordered" evidence="8">
    <location>
        <begin position="616"/>
        <end position="665"/>
    </location>
</feature>
<dbReference type="InterPro" id="IPR006073">
    <property type="entry name" value="GTP-bd"/>
</dbReference>
<dbReference type="GO" id="GO:0005525">
    <property type="term" value="F:GTP binding"/>
    <property type="evidence" value="ECO:0007669"/>
    <property type="project" value="UniProtKB-KW"/>
</dbReference>
<keyword evidence="5" id="KW-0547">Nucleotide-binding</keyword>
<dbReference type="InterPro" id="IPR005225">
    <property type="entry name" value="Small_GTP-bd"/>
</dbReference>
<dbReference type="SUPFAM" id="SSF52540">
    <property type="entry name" value="P-loop containing nucleoside triphosphate hydrolases"/>
    <property type="match status" value="2"/>
</dbReference>
<reference evidence="11" key="1">
    <citation type="submission" date="2020-06" db="EMBL/GenBank/DDBJ databases">
        <authorList>
            <consortium name="Plant Systems Biology data submission"/>
        </authorList>
    </citation>
    <scope>NUCLEOTIDE SEQUENCE</scope>
    <source>
        <strain evidence="11">D6</strain>
    </source>
</reference>
<keyword evidence="6" id="KW-0342">GTP-binding</keyword>
<dbReference type="PANTHER" id="PTHR43834:SF6">
    <property type="entry name" value="GTPASE DER"/>
    <property type="match status" value="1"/>
</dbReference>
<evidence type="ECO:0000256" key="5">
    <source>
        <dbReference type="ARBA" id="ARBA00022741"/>
    </source>
</evidence>
<evidence type="ECO:0000256" key="2">
    <source>
        <dbReference type="ARBA" id="ARBA00020953"/>
    </source>
</evidence>
<evidence type="ECO:0000256" key="6">
    <source>
        <dbReference type="ARBA" id="ARBA00023134"/>
    </source>
</evidence>
<dbReference type="HAMAP" id="MF_00195">
    <property type="entry name" value="GTPase_Der"/>
    <property type="match status" value="1"/>
</dbReference>
<dbReference type="NCBIfam" id="TIGR03594">
    <property type="entry name" value="GTPase_EngA"/>
    <property type="match status" value="1"/>
</dbReference>
<evidence type="ECO:0000259" key="10">
    <source>
        <dbReference type="Pfam" id="PF14714"/>
    </source>
</evidence>
<dbReference type="InterPro" id="IPR015946">
    <property type="entry name" value="KH_dom-like_a/b"/>
</dbReference>
<dbReference type="Gene3D" id="3.40.50.300">
    <property type="entry name" value="P-loop containing nucleotide triphosphate hydrolases"/>
    <property type="match status" value="2"/>
</dbReference>
<organism evidence="11 12">
    <name type="scientific">Seminavis robusta</name>
    <dbReference type="NCBI Taxonomy" id="568900"/>
    <lineage>
        <taxon>Eukaryota</taxon>
        <taxon>Sar</taxon>
        <taxon>Stramenopiles</taxon>
        <taxon>Ochrophyta</taxon>
        <taxon>Bacillariophyta</taxon>
        <taxon>Bacillariophyceae</taxon>
        <taxon>Bacillariophycidae</taxon>
        <taxon>Naviculales</taxon>
        <taxon>Naviculaceae</taxon>
        <taxon>Seminavis</taxon>
    </lineage>
</organism>
<evidence type="ECO:0000313" key="11">
    <source>
        <dbReference type="EMBL" id="CAB9515202.1"/>
    </source>
</evidence>
<dbReference type="InterPro" id="IPR032859">
    <property type="entry name" value="KH_dom-like"/>
</dbReference>
<dbReference type="GO" id="GO:0042254">
    <property type="term" value="P:ribosome biogenesis"/>
    <property type="evidence" value="ECO:0007669"/>
    <property type="project" value="UniProtKB-KW"/>
</dbReference>
<feature type="region of interest" description="Disordered" evidence="8">
    <location>
        <begin position="96"/>
        <end position="128"/>
    </location>
</feature>
<dbReference type="CDD" id="cd01895">
    <property type="entry name" value="EngA2"/>
    <property type="match status" value="1"/>
</dbReference>
<feature type="domain" description="GTPase Der C-terminal KH-domain-like" evidence="10">
    <location>
        <begin position="534"/>
        <end position="615"/>
    </location>
</feature>
<protein>
    <recommendedName>
        <fullName evidence="2">GTPase Der</fullName>
    </recommendedName>
    <alternativeName>
        <fullName evidence="7">GTP-binding protein EngA</fullName>
    </alternativeName>
</protein>
<dbReference type="AlphaFoldDB" id="A0A9N8HJM7"/>
<keyword evidence="4" id="KW-0677">Repeat</keyword>
<dbReference type="Pfam" id="PF14714">
    <property type="entry name" value="KH_dom-like"/>
    <property type="match status" value="1"/>
</dbReference>
<evidence type="ECO:0000256" key="7">
    <source>
        <dbReference type="ARBA" id="ARBA00032345"/>
    </source>
</evidence>
<dbReference type="Pfam" id="PF01926">
    <property type="entry name" value="MMR_HSR1"/>
    <property type="match status" value="2"/>
</dbReference>
<evidence type="ECO:0000256" key="3">
    <source>
        <dbReference type="ARBA" id="ARBA00022517"/>
    </source>
</evidence>
<evidence type="ECO:0000313" key="12">
    <source>
        <dbReference type="Proteomes" id="UP001153069"/>
    </source>
</evidence>
<dbReference type="EMBL" id="CAICTM010000698">
    <property type="protein sequence ID" value="CAB9515202.1"/>
    <property type="molecule type" value="Genomic_DNA"/>
</dbReference>
<dbReference type="InterPro" id="IPR016484">
    <property type="entry name" value="GTPase_Der"/>
</dbReference>
<evidence type="ECO:0000256" key="8">
    <source>
        <dbReference type="SAM" id="MobiDB-lite"/>
    </source>
</evidence>
<comment type="similarity">
    <text evidence="1">Belongs to the TRAFAC class TrmE-Era-EngA-EngB-Septin-like GTPase superfamily. EngA (Der) GTPase family.</text>
</comment>
<accession>A0A9N8HJM7</accession>
<evidence type="ECO:0000256" key="1">
    <source>
        <dbReference type="ARBA" id="ARBA00008279"/>
    </source>
</evidence>
<keyword evidence="12" id="KW-1185">Reference proteome</keyword>
<gene>
    <name evidence="11" type="ORF">SEMRO_699_G189460.1</name>
</gene>
<proteinExistence type="inferred from homology"/>
<feature type="domain" description="G" evidence="9">
    <location>
        <begin position="123"/>
        <end position="217"/>
    </location>
</feature>
<dbReference type="NCBIfam" id="TIGR00231">
    <property type="entry name" value="small_GTP"/>
    <property type="match status" value="1"/>
</dbReference>
<dbReference type="Proteomes" id="UP001153069">
    <property type="component" value="Unassembled WGS sequence"/>
</dbReference>
<dbReference type="InterPro" id="IPR027417">
    <property type="entry name" value="P-loop_NTPase"/>
</dbReference>
<keyword evidence="3" id="KW-0690">Ribosome biogenesis</keyword>
<feature type="compositionally biased region" description="Low complexity" evidence="8">
    <location>
        <begin position="105"/>
        <end position="115"/>
    </location>
</feature>
<evidence type="ECO:0000259" key="9">
    <source>
        <dbReference type="Pfam" id="PF01926"/>
    </source>
</evidence>
<dbReference type="Gene3D" id="3.30.300.20">
    <property type="match status" value="1"/>
</dbReference>
<comment type="caution">
    <text evidence="11">The sequence shown here is derived from an EMBL/GenBank/DDBJ whole genome shotgun (WGS) entry which is preliminary data.</text>
</comment>